<reference evidence="1" key="2">
    <citation type="submission" date="2023-01" db="EMBL/GenBank/DDBJ databases">
        <title>Draft genome sequence of Algimonas ampicilliniresistens strain NBRC 108219.</title>
        <authorList>
            <person name="Sun Q."/>
            <person name="Mori K."/>
        </authorList>
    </citation>
    <scope>NUCLEOTIDE SEQUENCE</scope>
    <source>
        <strain evidence="1">NBRC 108219</strain>
    </source>
</reference>
<dbReference type="GO" id="GO:0016787">
    <property type="term" value="F:hydrolase activity"/>
    <property type="evidence" value="ECO:0007669"/>
    <property type="project" value="UniProtKB-KW"/>
</dbReference>
<dbReference type="Gene3D" id="3.40.50.1820">
    <property type="entry name" value="alpha/beta hydrolase"/>
    <property type="match status" value="1"/>
</dbReference>
<sequence length="263" mass="29387">MTRKIRHRSPNILHTGLEGRWVWELGAHYSLRPLLKRLPKGDGHTVIVFPGFLSSGLSTRQLRRLLKDLGYDARDWGMGRNLRFNAEVEQNMRDMVNAVYDEVGSKVSLVGWSLGGVFAREMARAMPDKVRSVISLGSPITGARHAAVARPIFEMINGSPEPETEARIDKMHVPPPVPTTAIYSKTDGVVHWHGAIQDEGDQAENIRVPASHLGMGSNPIVMYAIADRLAQREGAWAPFEISGLRKFAFQKPKPFNRPLGEFY</sequence>
<accession>A0ABQ5V6U0</accession>
<dbReference type="Pfam" id="PF02089">
    <property type="entry name" value="Palm_thioest"/>
    <property type="match status" value="1"/>
</dbReference>
<evidence type="ECO:0000313" key="1">
    <source>
        <dbReference type="EMBL" id="GLQ22385.1"/>
    </source>
</evidence>
<keyword evidence="2" id="KW-1185">Reference proteome</keyword>
<dbReference type="RefSeq" id="WP_284386704.1">
    <property type="nucleotide sequence ID" value="NZ_BSNK01000001.1"/>
</dbReference>
<gene>
    <name evidence="1" type="ORF">GCM10007853_02590</name>
</gene>
<proteinExistence type="predicted"/>
<comment type="caution">
    <text evidence="1">The sequence shown here is derived from an EMBL/GenBank/DDBJ whole genome shotgun (WGS) entry which is preliminary data.</text>
</comment>
<dbReference type="InterPro" id="IPR029058">
    <property type="entry name" value="AB_hydrolase_fold"/>
</dbReference>
<evidence type="ECO:0000313" key="2">
    <source>
        <dbReference type="Proteomes" id="UP001161391"/>
    </source>
</evidence>
<dbReference type="SUPFAM" id="SSF53474">
    <property type="entry name" value="alpha/beta-Hydrolases"/>
    <property type="match status" value="1"/>
</dbReference>
<organism evidence="1 2">
    <name type="scientific">Algimonas ampicilliniresistens</name>
    <dbReference type="NCBI Taxonomy" id="1298735"/>
    <lineage>
        <taxon>Bacteria</taxon>
        <taxon>Pseudomonadati</taxon>
        <taxon>Pseudomonadota</taxon>
        <taxon>Alphaproteobacteria</taxon>
        <taxon>Maricaulales</taxon>
        <taxon>Robiginitomaculaceae</taxon>
        <taxon>Algimonas</taxon>
    </lineage>
</organism>
<dbReference type="EMBL" id="BSNK01000001">
    <property type="protein sequence ID" value="GLQ22385.1"/>
    <property type="molecule type" value="Genomic_DNA"/>
</dbReference>
<dbReference type="Proteomes" id="UP001161391">
    <property type="component" value="Unassembled WGS sequence"/>
</dbReference>
<keyword evidence="1" id="KW-0378">Hydrolase</keyword>
<name>A0ABQ5V6U0_9PROT</name>
<reference evidence="1" key="1">
    <citation type="journal article" date="2014" name="Int. J. Syst. Evol. Microbiol.">
        <title>Complete genome of a new Firmicutes species belonging to the dominant human colonic microbiota ('Ruminococcus bicirculans') reveals two chromosomes and a selective capacity to utilize plant glucans.</title>
        <authorList>
            <consortium name="NISC Comparative Sequencing Program"/>
            <person name="Wegmann U."/>
            <person name="Louis P."/>
            <person name="Goesmann A."/>
            <person name="Henrissat B."/>
            <person name="Duncan S.H."/>
            <person name="Flint H.J."/>
        </authorList>
    </citation>
    <scope>NUCLEOTIDE SEQUENCE</scope>
    <source>
        <strain evidence="1">NBRC 108219</strain>
    </source>
</reference>
<protein>
    <submittedName>
        <fullName evidence="1">Alpha/beta hydrolase</fullName>
    </submittedName>
</protein>